<evidence type="ECO:0000256" key="4">
    <source>
        <dbReference type="ARBA" id="ARBA00022840"/>
    </source>
</evidence>
<dbReference type="Proteomes" id="UP000187651">
    <property type="component" value="Unassembled WGS sequence"/>
</dbReference>
<proteinExistence type="inferred from homology"/>
<dbReference type="CDD" id="cd00773">
    <property type="entry name" value="HisRS-like_core"/>
    <property type="match status" value="1"/>
</dbReference>
<keyword evidence="4" id="KW-0067">ATP-binding</keyword>
<dbReference type="OrthoDB" id="9800814at2"/>
<feature type="binding site" evidence="8">
    <location>
        <position position="126"/>
    </location>
    <ligand>
        <name>L-histidine</name>
        <dbReference type="ChEBI" id="CHEBI:57595"/>
    </ligand>
</feature>
<dbReference type="PANTHER" id="PTHR11476:SF7">
    <property type="entry name" value="HISTIDINE--TRNA LIGASE"/>
    <property type="match status" value="1"/>
</dbReference>
<evidence type="ECO:0000259" key="9">
    <source>
        <dbReference type="PROSITE" id="PS50862"/>
    </source>
</evidence>
<dbReference type="AlphaFoldDB" id="A0A1G9U2E7"/>
<feature type="binding site" evidence="8">
    <location>
        <position position="144"/>
    </location>
    <ligand>
        <name>L-histidine</name>
        <dbReference type="ChEBI" id="CHEBI:57595"/>
    </ligand>
</feature>
<feature type="domain" description="Aminoacyl-transfer RNA synthetases class-II family profile" evidence="9">
    <location>
        <begin position="1"/>
        <end position="357"/>
    </location>
</feature>
<gene>
    <name evidence="10" type="ORF">SAMN05216544_0582</name>
</gene>
<keyword evidence="10" id="KW-0436">Ligase</keyword>
<keyword evidence="5" id="KW-0648">Protein biosynthesis</keyword>
<reference evidence="11" key="1">
    <citation type="submission" date="2016-10" db="EMBL/GenBank/DDBJ databases">
        <authorList>
            <person name="Varghese N."/>
            <person name="Submissions S."/>
        </authorList>
    </citation>
    <scope>NUCLEOTIDE SEQUENCE [LARGE SCALE GENOMIC DNA]</scope>
    <source>
        <strain evidence="11">M83</strain>
    </source>
</reference>
<dbReference type="EC" id="6.1.1.21" evidence="2 7"/>
<dbReference type="NCBIfam" id="TIGR00442">
    <property type="entry name" value="hisS"/>
    <property type="match status" value="1"/>
</dbReference>
<keyword evidence="3" id="KW-0547">Nucleotide-binding</keyword>
<dbReference type="GO" id="GO:0005524">
    <property type="term" value="F:ATP binding"/>
    <property type="evidence" value="ECO:0007669"/>
    <property type="project" value="UniProtKB-KW"/>
</dbReference>
<dbReference type="GO" id="GO:0140096">
    <property type="term" value="F:catalytic activity, acting on a protein"/>
    <property type="evidence" value="ECO:0007669"/>
    <property type="project" value="UniProtKB-ARBA"/>
</dbReference>
<evidence type="ECO:0000256" key="6">
    <source>
        <dbReference type="ARBA" id="ARBA00047639"/>
    </source>
</evidence>
<dbReference type="SUPFAM" id="SSF55681">
    <property type="entry name" value="Class II aaRS and biotin synthetases"/>
    <property type="match status" value="1"/>
</dbReference>
<dbReference type="RefSeq" id="WP_074520834.1">
    <property type="nucleotide sequence ID" value="NZ_FNHZ01000001.1"/>
</dbReference>
<evidence type="ECO:0000256" key="7">
    <source>
        <dbReference type="NCBIfam" id="TIGR00442"/>
    </source>
</evidence>
<feature type="binding site" evidence="8">
    <location>
        <begin position="96"/>
        <end position="98"/>
    </location>
    <ligand>
        <name>L-histidine</name>
        <dbReference type="ChEBI" id="CHEBI:57595"/>
    </ligand>
</feature>
<dbReference type="GO" id="GO:0006427">
    <property type="term" value="P:histidyl-tRNA aminoacylation"/>
    <property type="evidence" value="ECO:0007669"/>
    <property type="project" value="UniProtKB-UniRule"/>
</dbReference>
<sequence length="426" mass="47797">MKITSVKGTNDYLPNEVEIRDYLQNEILQTYVANGFEHITTPAIEDIENLDKSEGGDNLNLIFKIMKRGDKLDKAIASGVSSKNENVLADMGLRYDLTLPLSRYFANNKEKLSLPMKCIQMDRVYRAERPQKGRLREFVQCDIDIIGSDSRDSEIELILTTTKALKRIGMKNFKVKINDRRLLRAFLSNCGFKDEDLDSVCITFDKMDKIGLEGVKAELVEKAFEEAAIAKFTDFLTGVSSPSEISLESVEAILEDKTPADSLKYIINTVKEMTAGDDNSFDVVFDLSLVRGQGYYTGTVFEVESIDFKGAIAGGGRYDNLIGKFLGQQVSAVGFSIGFERIFSILMENGVDAKSRPERIAIMYDEGEVVKAYKIAEKYRAEGKSCSLYLKPKKMGKFLGKLEERGYKGFVNVQNGEDISYFGEDK</sequence>
<evidence type="ECO:0000256" key="8">
    <source>
        <dbReference type="PIRSR" id="PIRSR001549-1"/>
    </source>
</evidence>
<keyword evidence="10" id="KW-0030">Aminoacyl-tRNA synthetase</keyword>
<dbReference type="GO" id="GO:0016740">
    <property type="term" value="F:transferase activity"/>
    <property type="evidence" value="ECO:0007669"/>
    <property type="project" value="UniProtKB-ARBA"/>
</dbReference>
<evidence type="ECO:0000256" key="2">
    <source>
        <dbReference type="ARBA" id="ARBA00012815"/>
    </source>
</evidence>
<feature type="binding site" evidence="8">
    <location>
        <begin position="295"/>
        <end position="296"/>
    </location>
    <ligand>
        <name>L-histidine</name>
        <dbReference type="ChEBI" id="CHEBI:57595"/>
    </ligand>
</feature>
<dbReference type="InterPro" id="IPR006195">
    <property type="entry name" value="aa-tRNA-synth_II"/>
</dbReference>
<organism evidence="10 11">
    <name type="scientific">Lachnospira pectinoschiza</name>
    <dbReference type="NCBI Taxonomy" id="28052"/>
    <lineage>
        <taxon>Bacteria</taxon>
        <taxon>Bacillati</taxon>
        <taxon>Bacillota</taxon>
        <taxon>Clostridia</taxon>
        <taxon>Lachnospirales</taxon>
        <taxon>Lachnospiraceae</taxon>
        <taxon>Lachnospira</taxon>
    </lineage>
</organism>
<feature type="binding site" evidence="8">
    <location>
        <position position="291"/>
    </location>
    <ligand>
        <name>L-histidine</name>
        <dbReference type="ChEBI" id="CHEBI:57595"/>
    </ligand>
</feature>
<dbReference type="GO" id="GO:0005737">
    <property type="term" value="C:cytoplasm"/>
    <property type="evidence" value="ECO:0007669"/>
    <property type="project" value="UniProtKB-UniRule"/>
</dbReference>
<evidence type="ECO:0000256" key="5">
    <source>
        <dbReference type="ARBA" id="ARBA00022917"/>
    </source>
</evidence>
<dbReference type="GO" id="GO:0004821">
    <property type="term" value="F:histidine-tRNA ligase activity"/>
    <property type="evidence" value="ECO:0007669"/>
    <property type="project" value="UniProtKB-UniRule"/>
</dbReference>
<evidence type="ECO:0000313" key="11">
    <source>
        <dbReference type="Proteomes" id="UP000187651"/>
    </source>
</evidence>
<comment type="similarity">
    <text evidence="1">Belongs to the class-II aminoacyl-tRNA synthetase family.</text>
</comment>
<accession>A0A1G9U2E7</accession>
<keyword evidence="11" id="KW-1185">Reference proteome</keyword>
<dbReference type="InterPro" id="IPR004516">
    <property type="entry name" value="HisRS/HisZ"/>
</dbReference>
<dbReference type="PROSITE" id="PS50862">
    <property type="entry name" value="AA_TRNA_LIGASE_II"/>
    <property type="match status" value="1"/>
</dbReference>
<dbReference type="PANTHER" id="PTHR11476">
    <property type="entry name" value="HISTIDYL-TRNA SYNTHETASE"/>
    <property type="match status" value="1"/>
</dbReference>
<dbReference type="Pfam" id="PF13393">
    <property type="entry name" value="tRNA-synt_His"/>
    <property type="match status" value="1"/>
</dbReference>
<dbReference type="PIRSF" id="PIRSF001549">
    <property type="entry name" value="His-tRNA_synth"/>
    <property type="match status" value="1"/>
</dbReference>
<evidence type="ECO:0000256" key="1">
    <source>
        <dbReference type="ARBA" id="ARBA00008226"/>
    </source>
</evidence>
<dbReference type="InterPro" id="IPR041715">
    <property type="entry name" value="HisRS-like_core"/>
</dbReference>
<protein>
    <recommendedName>
        <fullName evidence="2 7">Histidine--tRNA ligase</fullName>
        <ecNumber evidence="2 7">6.1.1.21</ecNumber>
    </recommendedName>
</protein>
<evidence type="ECO:0000256" key="3">
    <source>
        <dbReference type="ARBA" id="ARBA00022741"/>
    </source>
</evidence>
<name>A0A1G9U2E7_9FIRM</name>
<dbReference type="InterPro" id="IPR015807">
    <property type="entry name" value="His-tRNA-ligase"/>
</dbReference>
<dbReference type="InterPro" id="IPR045864">
    <property type="entry name" value="aa-tRNA-synth_II/BPL/LPL"/>
</dbReference>
<evidence type="ECO:0000313" key="10">
    <source>
        <dbReference type="EMBL" id="SDM53993.1"/>
    </source>
</evidence>
<dbReference type="Gene3D" id="3.30.930.10">
    <property type="entry name" value="Bira Bifunctional Protein, Domain 2"/>
    <property type="match status" value="1"/>
</dbReference>
<feature type="binding site" evidence="8">
    <location>
        <position position="140"/>
    </location>
    <ligand>
        <name>L-histidine</name>
        <dbReference type="ChEBI" id="CHEBI:57595"/>
    </ligand>
</feature>
<comment type="catalytic activity">
    <reaction evidence="6">
        <text>tRNA(His) + L-histidine + ATP = L-histidyl-tRNA(His) + AMP + diphosphate + H(+)</text>
        <dbReference type="Rhea" id="RHEA:17313"/>
        <dbReference type="Rhea" id="RHEA-COMP:9665"/>
        <dbReference type="Rhea" id="RHEA-COMP:9689"/>
        <dbReference type="ChEBI" id="CHEBI:15378"/>
        <dbReference type="ChEBI" id="CHEBI:30616"/>
        <dbReference type="ChEBI" id="CHEBI:33019"/>
        <dbReference type="ChEBI" id="CHEBI:57595"/>
        <dbReference type="ChEBI" id="CHEBI:78442"/>
        <dbReference type="ChEBI" id="CHEBI:78527"/>
        <dbReference type="ChEBI" id="CHEBI:456215"/>
        <dbReference type="EC" id="6.1.1.21"/>
    </reaction>
</comment>
<dbReference type="EMBL" id="FNHZ01000001">
    <property type="protein sequence ID" value="SDM53993.1"/>
    <property type="molecule type" value="Genomic_DNA"/>
</dbReference>